<evidence type="ECO:0000313" key="2">
    <source>
        <dbReference type="Proteomes" id="UP000029643"/>
    </source>
</evidence>
<proteinExistence type="predicted"/>
<evidence type="ECO:0000313" key="1">
    <source>
        <dbReference type="EMBL" id="GAL78816.1"/>
    </source>
</evidence>
<comment type="caution">
    <text evidence="1">The sequence shown here is derived from an EMBL/GenBank/DDBJ whole genome shotgun (WGS) entry which is preliminary data.</text>
</comment>
<reference evidence="1 2" key="1">
    <citation type="journal article" date="2014" name="Genome Announc.">
        <title>Draft Genome Sequences of Marine Flavobacterium Algibacter lectus Strains SS8 and NR4.</title>
        <authorList>
            <person name="Takatani N."/>
            <person name="Nakanishi M."/>
            <person name="Meirelles P."/>
            <person name="Mino S."/>
            <person name="Suda W."/>
            <person name="Oshima K."/>
            <person name="Hattori M."/>
            <person name="Ohkuma M."/>
            <person name="Hosokawa M."/>
            <person name="Miyashita K."/>
            <person name="Thompson F.L."/>
            <person name="Niwa A."/>
            <person name="Sawabe T."/>
            <person name="Sawabe T."/>
        </authorList>
    </citation>
    <scope>NUCLEOTIDE SEQUENCE [LARGE SCALE GENOMIC DNA]</scope>
    <source>
        <strain evidence="2">JCM19274</strain>
    </source>
</reference>
<protein>
    <submittedName>
        <fullName evidence="1">Biopolymer transport ExbD protein</fullName>
    </submittedName>
</protein>
<dbReference type="AlphaFoldDB" id="A0A090WP75"/>
<dbReference type="STRING" id="221126.SAMN04489722_103421"/>
<organism evidence="1 2">
    <name type="scientific">Algibacter lectus</name>
    <dbReference type="NCBI Taxonomy" id="221126"/>
    <lineage>
        <taxon>Bacteria</taxon>
        <taxon>Pseudomonadati</taxon>
        <taxon>Bacteroidota</taxon>
        <taxon>Flavobacteriia</taxon>
        <taxon>Flavobacteriales</taxon>
        <taxon>Flavobacteriaceae</taxon>
        <taxon>Algibacter</taxon>
    </lineage>
</organism>
<gene>
    <name evidence="1" type="ORF">JCM19274_3374</name>
</gene>
<sequence>MQLKDLRKAAIAFLDNGGDKSCDYCKGPRDPESSDNPDKAIISLANDRETTYKTYIAVQNELVAAYNDLRNARAQAQFGMSFVEMEANQKDVNWPGNKEALKKKIDQIKAEYPQKLSEVQK</sequence>
<name>A0A090WP75_9FLAO</name>
<dbReference type="Proteomes" id="UP000029643">
    <property type="component" value="Unassembled WGS sequence"/>
</dbReference>
<dbReference type="EMBL" id="BBNU01000004">
    <property type="protein sequence ID" value="GAL78816.1"/>
    <property type="molecule type" value="Genomic_DNA"/>
</dbReference>
<accession>A0A090WP75</accession>